<sequence>MTKAGLSIIDEVESALRIGSPEKGLATARRVTELFLSSAGNFDDEQIALFDDVLERLIGTIELRAIADMGARIALAEISAQLAPVAQAPPSVIRRLASNDEIRIAGPVLQESARLDDGELVRIASSKGESHLLAIAGRWWLKEIVTDALLARRYPSVSRRLAANPGARVSGGGFAVIVGQAENDPELAVSVGVRVDLPSDLRRRLLRSATDAVRARLLSRAPPHLFEEIRSAIAAVTIGVEREMSGVRDFEGAKRAIAGLKATGQLDEAALLGFARQRRYEETVATLAALSGSTVDVVRPLMQSVREDGLLVPCKAAQLSWETTGAVLESRFATGAMKPADLARAQNHFAGMTTEDARRTLRFWQVRAS</sequence>
<dbReference type="EMBL" id="JACEGD010000051">
    <property type="protein sequence ID" value="MBH5391600.1"/>
    <property type="molecule type" value="Genomic_DNA"/>
</dbReference>
<dbReference type="Proteomes" id="UP001194539">
    <property type="component" value="Unassembled WGS sequence"/>
</dbReference>
<evidence type="ECO:0000313" key="2">
    <source>
        <dbReference type="Proteomes" id="UP001194539"/>
    </source>
</evidence>
<gene>
    <name evidence="1" type="ORF">H1B27_35785</name>
</gene>
<dbReference type="InterPro" id="IPR019285">
    <property type="entry name" value="DUF2336"/>
</dbReference>
<accession>A0ABS0PE65</accession>
<evidence type="ECO:0000313" key="1">
    <source>
        <dbReference type="EMBL" id="MBH5391600.1"/>
    </source>
</evidence>
<keyword evidence="2" id="KW-1185">Reference proteome</keyword>
<proteinExistence type="predicted"/>
<dbReference type="Pfam" id="PF10098">
    <property type="entry name" value="DUF2336"/>
    <property type="match status" value="1"/>
</dbReference>
<organism evidence="1 2">
    <name type="scientific">Bradyrhizobium diversitatis</name>
    <dbReference type="NCBI Taxonomy" id="2755406"/>
    <lineage>
        <taxon>Bacteria</taxon>
        <taxon>Pseudomonadati</taxon>
        <taxon>Pseudomonadota</taxon>
        <taxon>Alphaproteobacteria</taxon>
        <taxon>Hyphomicrobiales</taxon>
        <taxon>Nitrobacteraceae</taxon>
        <taxon>Bradyrhizobium</taxon>
    </lineage>
</organism>
<comment type="caution">
    <text evidence="1">The sequence shown here is derived from an EMBL/GenBank/DDBJ whole genome shotgun (WGS) entry which is preliminary data.</text>
</comment>
<name>A0ABS0PE65_9BRAD</name>
<reference evidence="1 2" key="1">
    <citation type="submission" date="2020-07" db="EMBL/GenBank/DDBJ databases">
        <title>Bradyrhizobium diversity isolated from nodules of indigenous legumes of Western Australia.</title>
        <authorList>
            <person name="Klepa M.S."/>
        </authorList>
    </citation>
    <scope>NUCLEOTIDE SEQUENCE [LARGE SCALE GENOMIC DNA]</scope>
    <source>
        <strain evidence="1 2">CNPSo 4019</strain>
    </source>
</reference>
<protein>
    <submittedName>
        <fullName evidence="1">DUF2336 domain-containing protein</fullName>
    </submittedName>
</protein>
<dbReference type="RefSeq" id="WP_197969274.1">
    <property type="nucleotide sequence ID" value="NZ_JACEGD010000051.1"/>
</dbReference>